<dbReference type="PANTHER" id="PTHR30012">
    <property type="entry name" value="GENERAL SECRETION PATHWAY PROTEIN"/>
    <property type="match status" value="1"/>
</dbReference>
<protein>
    <recommendedName>
        <fullName evidence="8">Type II secretion system protein GspF domain-containing protein</fullName>
    </recommendedName>
</protein>
<evidence type="ECO:0000259" key="8">
    <source>
        <dbReference type="Pfam" id="PF00482"/>
    </source>
</evidence>
<evidence type="ECO:0000256" key="5">
    <source>
        <dbReference type="ARBA" id="ARBA00022989"/>
    </source>
</evidence>
<evidence type="ECO:0000313" key="9">
    <source>
        <dbReference type="EMBL" id="RZD19561.1"/>
    </source>
</evidence>
<evidence type="ECO:0000313" key="10">
    <source>
        <dbReference type="Proteomes" id="UP000319296"/>
    </source>
</evidence>
<feature type="transmembrane region" description="Helical" evidence="7">
    <location>
        <begin position="382"/>
        <end position="406"/>
    </location>
</feature>
<keyword evidence="6 7" id="KW-0472">Membrane</keyword>
<name>A0A519BQJ7_9DELT</name>
<sequence length="421" mass="48014">MKYIGIVLNKEGKTNYLYIESSSWTQARTKLLNNGFIVKYIFPDLKSIILSIPLTKRIKNNDLSSFFEELSFYLGTSGLLSSLSNMLAVYSYDSKRMNNEDFYKYINRIFKNYKYKSISILISKLLSETASGKSLTSIFKYPALGFPEEVVAILSAAEKEGDIEKGFKEISNYYKSVYSYKKKLGKVIVYPVMLFLLMITAVVIFIYYAAPKFMSFIKNVKGIKPPLVLTLMTNIKPYVPVISLIVAVAALLFFTLFFIDYKGLKSKTYEIISKLPVVSEVINSSYLSILFYQLYVLTKGGITVIESFKIVQEHTRNLYWKKNIGLLIKDLETGKSLSDGLKRLDINPLVSTYISAGEKTGKIDETFDSLKNRYKELSDDKINIFASFITYMTLFLTAGFIIFFFLNLYLPLIGSLVNGVR</sequence>
<comment type="caution">
    <text evidence="9">The sequence shown here is derived from an EMBL/GenBank/DDBJ whole genome shotgun (WGS) entry which is preliminary data.</text>
</comment>
<dbReference type="Gene3D" id="1.20.81.30">
    <property type="entry name" value="Type II secretion system (T2SS), domain F"/>
    <property type="match status" value="2"/>
</dbReference>
<dbReference type="AlphaFoldDB" id="A0A519BQJ7"/>
<dbReference type="InterPro" id="IPR018076">
    <property type="entry name" value="T2SS_GspF_dom"/>
</dbReference>
<feature type="transmembrane region" description="Helical" evidence="7">
    <location>
        <begin position="238"/>
        <end position="259"/>
    </location>
</feature>
<feature type="transmembrane region" description="Helical" evidence="7">
    <location>
        <begin position="70"/>
        <end position="90"/>
    </location>
</feature>
<dbReference type="Proteomes" id="UP000319296">
    <property type="component" value="Unassembled WGS sequence"/>
</dbReference>
<evidence type="ECO:0000256" key="3">
    <source>
        <dbReference type="ARBA" id="ARBA00022475"/>
    </source>
</evidence>
<feature type="domain" description="Type II secretion system protein GspF" evidence="8">
    <location>
        <begin position="115"/>
        <end position="208"/>
    </location>
</feature>
<reference evidence="9 10" key="1">
    <citation type="journal article" date="2019" name="ISME J.">
        <title>Insights into ecological role of a new deltaproteobacterial order Candidatus Acidulodesulfobacterales by metagenomics and metatranscriptomics.</title>
        <authorList>
            <person name="Tan S."/>
            <person name="Liu J."/>
            <person name="Fang Y."/>
            <person name="Hedlund B.P."/>
            <person name="Lian Z.H."/>
            <person name="Huang L.Y."/>
            <person name="Li J.T."/>
            <person name="Huang L.N."/>
            <person name="Li W.J."/>
            <person name="Jiang H.C."/>
            <person name="Dong H.L."/>
            <person name="Shu W.S."/>
        </authorList>
    </citation>
    <scope>NUCLEOTIDE SEQUENCE [LARGE SCALE GENOMIC DNA]</scope>
    <source>
        <strain evidence="9">AP1</strain>
    </source>
</reference>
<evidence type="ECO:0000256" key="2">
    <source>
        <dbReference type="ARBA" id="ARBA00005745"/>
    </source>
</evidence>
<keyword evidence="4 7" id="KW-0812">Transmembrane</keyword>
<keyword evidence="5 7" id="KW-1133">Transmembrane helix</keyword>
<gene>
    <name evidence="9" type="ORF">EVG15_01380</name>
</gene>
<accession>A0A519BQJ7</accession>
<evidence type="ECO:0000256" key="4">
    <source>
        <dbReference type="ARBA" id="ARBA00022692"/>
    </source>
</evidence>
<dbReference type="InterPro" id="IPR003004">
    <property type="entry name" value="GspF/PilC"/>
</dbReference>
<comment type="subcellular location">
    <subcellularLocation>
        <location evidence="1">Cell membrane</location>
        <topology evidence="1">Multi-pass membrane protein</topology>
    </subcellularLocation>
</comment>
<feature type="transmembrane region" description="Helical" evidence="7">
    <location>
        <begin position="187"/>
        <end position="210"/>
    </location>
</feature>
<feature type="domain" description="Type II secretion system protein GspF" evidence="8">
    <location>
        <begin position="292"/>
        <end position="411"/>
    </location>
</feature>
<organism evidence="9 10">
    <name type="scientific">Candidatus Acididesulfobacter diazotrophicus</name>
    <dbReference type="NCBI Taxonomy" id="2597226"/>
    <lineage>
        <taxon>Bacteria</taxon>
        <taxon>Deltaproteobacteria</taxon>
        <taxon>Candidatus Acidulodesulfobacterales</taxon>
        <taxon>Candidatus Acididesulfobacter</taxon>
    </lineage>
</organism>
<evidence type="ECO:0000256" key="7">
    <source>
        <dbReference type="SAM" id="Phobius"/>
    </source>
</evidence>
<dbReference type="InterPro" id="IPR042094">
    <property type="entry name" value="T2SS_GspF_sf"/>
</dbReference>
<keyword evidence="3" id="KW-1003">Cell membrane</keyword>
<proteinExistence type="inferred from homology"/>
<evidence type="ECO:0000256" key="1">
    <source>
        <dbReference type="ARBA" id="ARBA00004651"/>
    </source>
</evidence>
<dbReference type="Pfam" id="PF00482">
    <property type="entry name" value="T2SSF"/>
    <property type="match status" value="2"/>
</dbReference>
<evidence type="ECO:0000256" key="6">
    <source>
        <dbReference type="ARBA" id="ARBA00023136"/>
    </source>
</evidence>
<comment type="similarity">
    <text evidence="2">Belongs to the GSP F family.</text>
</comment>
<dbReference type="EMBL" id="SGBB01000001">
    <property type="protein sequence ID" value="RZD19561.1"/>
    <property type="molecule type" value="Genomic_DNA"/>
</dbReference>
<dbReference type="PANTHER" id="PTHR30012:SF0">
    <property type="entry name" value="TYPE II SECRETION SYSTEM PROTEIN F-RELATED"/>
    <property type="match status" value="1"/>
</dbReference>
<dbReference type="GO" id="GO:0005886">
    <property type="term" value="C:plasma membrane"/>
    <property type="evidence" value="ECO:0007669"/>
    <property type="project" value="UniProtKB-SubCell"/>
</dbReference>